<dbReference type="EMBL" id="CALNXJ010000005">
    <property type="protein sequence ID" value="CAH3040537.1"/>
    <property type="molecule type" value="Genomic_DNA"/>
</dbReference>
<keyword evidence="1" id="KW-0175">Coiled coil</keyword>
<dbReference type="Proteomes" id="UP001159428">
    <property type="component" value="Unassembled WGS sequence"/>
</dbReference>
<evidence type="ECO:0000313" key="3">
    <source>
        <dbReference type="Proteomes" id="UP001159428"/>
    </source>
</evidence>
<evidence type="ECO:0000256" key="1">
    <source>
        <dbReference type="SAM" id="Coils"/>
    </source>
</evidence>
<proteinExistence type="predicted"/>
<reference evidence="2 3" key="1">
    <citation type="submission" date="2022-05" db="EMBL/GenBank/DDBJ databases">
        <authorList>
            <consortium name="Genoscope - CEA"/>
            <person name="William W."/>
        </authorList>
    </citation>
    <scope>NUCLEOTIDE SEQUENCE [LARGE SCALE GENOMIC DNA]</scope>
</reference>
<gene>
    <name evidence="2" type="ORF">PMEA_00026096</name>
</gene>
<dbReference type="AlphaFoldDB" id="A0AAU9W0R7"/>
<organism evidence="2 3">
    <name type="scientific">Pocillopora meandrina</name>
    <dbReference type="NCBI Taxonomy" id="46732"/>
    <lineage>
        <taxon>Eukaryota</taxon>
        <taxon>Metazoa</taxon>
        <taxon>Cnidaria</taxon>
        <taxon>Anthozoa</taxon>
        <taxon>Hexacorallia</taxon>
        <taxon>Scleractinia</taxon>
        <taxon>Astrocoeniina</taxon>
        <taxon>Pocilloporidae</taxon>
        <taxon>Pocillopora</taxon>
    </lineage>
</organism>
<accession>A0AAU9W0R7</accession>
<name>A0AAU9W0R7_9CNID</name>
<keyword evidence="3" id="KW-1185">Reference proteome</keyword>
<comment type="caution">
    <text evidence="2">The sequence shown here is derived from an EMBL/GenBank/DDBJ whole genome shotgun (WGS) entry which is preliminary data.</text>
</comment>
<sequence>MERDTEASESLEPPIQNQSEALKLELLQKTQELENSKRKTTAALEEARAVRVQAEKDLDKARKVTAQELAVYKFGLERFSTNNDSIKFYTGFTPSEYIKFFNELVQPTSETITYCYATGEKKSRSGARNMQVR</sequence>
<evidence type="ECO:0000313" key="2">
    <source>
        <dbReference type="EMBL" id="CAH3040537.1"/>
    </source>
</evidence>
<protein>
    <submittedName>
        <fullName evidence="2">Uncharacterized protein</fullName>
    </submittedName>
</protein>
<feature type="coiled-coil region" evidence="1">
    <location>
        <begin position="19"/>
        <end position="64"/>
    </location>
</feature>